<evidence type="ECO:0000313" key="2">
    <source>
        <dbReference type="Proteomes" id="UP000627292"/>
    </source>
</evidence>
<dbReference type="EMBL" id="BMIB01000001">
    <property type="protein sequence ID" value="GGH59263.1"/>
    <property type="molecule type" value="Genomic_DNA"/>
</dbReference>
<dbReference type="AlphaFoldDB" id="A0A917MT86"/>
<protein>
    <recommendedName>
        <fullName evidence="3">Virulence RhuM family protein</fullName>
    </recommendedName>
</protein>
<comment type="caution">
    <text evidence="1">The sequence shown here is derived from an EMBL/GenBank/DDBJ whole genome shotgun (WGS) entry which is preliminary data.</text>
</comment>
<name>A0A917MT86_9BACT</name>
<accession>A0A917MT86</accession>
<dbReference type="InterPro" id="IPR011204">
    <property type="entry name" value="Virulence_RhuM-like"/>
</dbReference>
<dbReference type="Pfam" id="PF13310">
    <property type="entry name" value="Virulence_RhuM"/>
    <property type="match status" value="1"/>
</dbReference>
<keyword evidence="2" id="KW-1185">Reference proteome</keyword>
<evidence type="ECO:0008006" key="3">
    <source>
        <dbReference type="Google" id="ProtNLM"/>
    </source>
</evidence>
<dbReference type="Proteomes" id="UP000627292">
    <property type="component" value="Unassembled WGS sequence"/>
</dbReference>
<organism evidence="1 2">
    <name type="scientific">Filimonas zeae</name>
    <dbReference type="NCBI Taxonomy" id="1737353"/>
    <lineage>
        <taxon>Bacteria</taxon>
        <taxon>Pseudomonadati</taxon>
        <taxon>Bacteroidota</taxon>
        <taxon>Chitinophagia</taxon>
        <taxon>Chitinophagales</taxon>
        <taxon>Chitinophagaceae</taxon>
        <taxon>Filimonas</taxon>
    </lineage>
</organism>
<reference evidence="1" key="2">
    <citation type="submission" date="2020-09" db="EMBL/GenBank/DDBJ databases">
        <authorList>
            <person name="Sun Q."/>
            <person name="Zhou Y."/>
        </authorList>
    </citation>
    <scope>NUCLEOTIDE SEQUENCE</scope>
    <source>
        <strain evidence="1">CGMCC 1.15290</strain>
    </source>
</reference>
<sequence>MAMQDWIGRLDAFLQFNDYVVLKDAGKISHEIARSLAENEYEQFRKEQDAAFRSDFDKSLPEWKDGLDELVKGVKNNNDK</sequence>
<reference evidence="1" key="1">
    <citation type="journal article" date="2014" name="Int. J. Syst. Evol. Microbiol.">
        <title>Complete genome sequence of Corynebacterium casei LMG S-19264T (=DSM 44701T), isolated from a smear-ripened cheese.</title>
        <authorList>
            <consortium name="US DOE Joint Genome Institute (JGI-PGF)"/>
            <person name="Walter F."/>
            <person name="Albersmeier A."/>
            <person name="Kalinowski J."/>
            <person name="Ruckert C."/>
        </authorList>
    </citation>
    <scope>NUCLEOTIDE SEQUENCE</scope>
    <source>
        <strain evidence="1">CGMCC 1.15290</strain>
    </source>
</reference>
<evidence type="ECO:0000313" key="1">
    <source>
        <dbReference type="EMBL" id="GGH59263.1"/>
    </source>
</evidence>
<proteinExistence type="predicted"/>
<gene>
    <name evidence="1" type="ORF">GCM10011379_05850</name>
</gene>